<dbReference type="Gene3D" id="1.25.40.10">
    <property type="entry name" value="Tetratricopeptide repeat domain"/>
    <property type="match status" value="2"/>
</dbReference>
<feature type="compositionally biased region" description="Polar residues" evidence="1">
    <location>
        <begin position="556"/>
        <end position="566"/>
    </location>
</feature>
<comment type="caution">
    <text evidence="2">The sequence shown here is derived from an EMBL/GenBank/DDBJ whole genome shotgun (WGS) entry which is preliminary data.</text>
</comment>
<dbReference type="Proteomes" id="UP000266673">
    <property type="component" value="Unassembled WGS sequence"/>
</dbReference>
<feature type="compositionally biased region" description="Polar residues" evidence="1">
    <location>
        <begin position="505"/>
        <end position="518"/>
    </location>
</feature>
<organism evidence="2 3">
    <name type="scientific">Gigaspora rosea</name>
    <dbReference type="NCBI Taxonomy" id="44941"/>
    <lineage>
        <taxon>Eukaryota</taxon>
        <taxon>Fungi</taxon>
        <taxon>Fungi incertae sedis</taxon>
        <taxon>Mucoromycota</taxon>
        <taxon>Glomeromycotina</taxon>
        <taxon>Glomeromycetes</taxon>
        <taxon>Diversisporales</taxon>
        <taxon>Gigasporaceae</taxon>
        <taxon>Gigaspora</taxon>
    </lineage>
</organism>
<dbReference type="InterPro" id="IPR052945">
    <property type="entry name" value="Mitotic_Regulator"/>
</dbReference>
<dbReference type="SMART" id="SM00671">
    <property type="entry name" value="SEL1"/>
    <property type="match status" value="10"/>
</dbReference>
<name>A0A397VMB8_9GLOM</name>
<reference evidence="2 3" key="1">
    <citation type="submission" date="2018-06" db="EMBL/GenBank/DDBJ databases">
        <title>Comparative genomics reveals the genomic features of Rhizophagus irregularis, R. cerebriforme, R. diaphanum and Gigaspora rosea, and their symbiotic lifestyle signature.</title>
        <authorList>
            <person name="Morin E."/>
            <person name="San Clemente H."/>
            <person name="Chen E.C.H."/>
            <person name="De La Providencia I."/>
            <person name="Hainaut M."/>
            <person name="Kuo A."/>
            <person name="Kohler A."/>
            <person name="Murat C."/>
            <person name="Tang N."/>
            <person name="Roy S."/>
            <person name="Loubradou J."/>
            <person name="Henrissat B."/>
            <person name="Grigoriev I.V."/>
            <person name="Corradi N."/>
            <person name="Roux C."/>
            <person name="Martin F.M."/>
        </authorList>
    </citation>
    <scope>NUCLEOTIDE SEQUENCE [LARGE SCALE GENOMIC DNA]</scope>
    <source>
        <strain evidence="2 3">DAOM 194757</strain>
    </source>
</reference>
<sequence length="1046" mass="120642">MLNVSSSNFNRGLIINAQGIQFSDFISFDIKPQYKVDSIENTSFHAKIVNSTTKKESFLLKNHIEVTANDLEHVRQLCQIFNTDETINSAMTLLDDESYTNDIFLMVQCAKVELIIKQETIKPSDELSNKVKEALKHHDPYNELVNVFNNYGYCLPKKIILGYKIYGMTYLTVDKDLSEPIDKTNDLEWIPLNDFSENKLDDIPSSYQFDLSYFVSVNGELIMKNKIEEWIKFCLESDRDSLQVIGCKELYPLYEIFDLSLRQEIETILGVSRPTELTISNQYESIDRNKIKERVLIAGVIPIEDSSYSYSVTFPVCFKSNNYQVFGKFITRDGEPIDEVIIKFDFMDTYGFLIFMENYEFTYMNPKIAWILIGIPAEVGYFSQSTRKINVLDSGNNQFALKPNNNNIILEVPENLPKDSVIVVSFKHPPSHYEPKLIATLKSYQHNKILFNINCHDYEPSDSDENSEDSKSFNDEEVNEDSKLLNDESGNKDSKSFDDEGGEDITSNQKLIIESSSASDKEKVKYSNKDLKTDDIEFVHKNRENVIGEGSKDVKSNYNENSNYLTNDKDEYEEDSDSDINIDDFEYENSNYDKRPSEMNLLKASKYSIQWFILRNSDMPDSSEIMTYLNKIGQEFHLIKSKRSPYSTKRTSKPQFDNRYKSIEEDIMDLYKFDINYRKLDYMEDLDEINNLGHRYLNGIGVNKDEHKAFINYKKSAEIGHAEGTFYTGYCYQNGIGIKKDYHNSFIYYQKSVEMGSTYGIFQVGYCYQNEIGIQKDENKAFENYKKSAEMGDYDGMFQIGFCYQNGIGVEMDESEAFSQYWKLFELSDSIGMIGLGDCYLNGISVQKNEHTAFDYYRNSAEKGNHEGMLKVGNCYANGIGVKKDEHKAFAYYKKSANVKHIDGIYNIGRCYQNGIGVEKNEHKAFIYYQQSAEMGHISGIYILGYCYQNGIGVRKNKQLAFYYYLKSAELGHVHGTYMIGYCYEKGVGVEKDEYKAFINYQKSADMEHAKGAFNAGCCYQNGIGVERDEHKAFIYYQKSARMGNA</sequence>
<feature type="region of interest" description="Disordered" evidence="1">
    <location>
        <begin position="460"/>
        <end position="526"/>
    </location>
</feature>
<dbReference type="Pfam" id="PF08238">
    <property type="entry name" value="Sel1"/>
    <property type="match status" value="10"/>
</dbReference>
<dbReference type="AlphaFoldDB" id="A0A397VMB8"/>
<protein>
    <recommendedName>
        <fullName evidence="4">HCP-like protein</fullName>
    </recommendedName>
</protein>
<feature type="compositionally biased region" description="Basic and acidic residues" evidence="1">
    <location>
        <begin position="468"/>
        <end position="498"/>
    </location>
</feature>
<dbReference type="InterPro" id="IPR006597">
    <property type="entry name" value="Sel1-like"/>
</dbReference>
<keyword evidence="3" id="KW-1185">Reference proteome</keyword>
<evidence type="ECO:0000313" key="2">
    <source>
        <dbReference type="EMBL" id="RIB23665.1"/>
    </source>
</evidence>
<dbReference type="SUPFAM" id="SSF81901">
    <property type="entry name" value="HCP-like"/>
    <property type="match status" value="3"/>
</dbReference>
<feature type="region of interest" description="Disordered" evidence="1">
    <location>
        <begin position="550"/>
        <end position="576"/>
    </location>
</feature>
<dbReference type="EMBL" id="QKWP01000249">
    <property type="protein sequence ID" value="RIB23665.1"/>
    <property type="molecule type" value="Genomic_DNA"/>
</dbReference>
<proteinExistence type="predicted"/>
<dbReference type="PANTHER" id="PTHR43628:SF1">
    <property type="entry name" value="CHITIN SYNTHASE REGULATORY FACTOR 2-RELATED"/>
    <property type="match status" value="1"/>
</dbReference>
<evidence type="ECO:0000313" key="3">
    <source>
        <dbReference type="Proteomes" id="UP000266673"/>
    </source>
</evidence>
<feature type="non-terminal residue" evidence="2">
    <location>
        <position position="1046"/>
    </location>
</feature>
<dbReference type="InterPro" id="IPR011990">
    <property type="entry name" value="TPR-like_helical_dom_sf"/>
</dbReference>
<evidence type="ECO:0000256" key="1">
    <source>
        <dbReference type="SAM" id="MobiDB-lite"/>
    </source>
</evidence>
<dbReference type="OrthoDB" id="2431086at2759"/>
<dbReference type="STRING" id="44941.A0A397VMB8"/>
<gene>
    <name evidence="2" type="ORF">C2G38_1998217</name>
</gene>
<evidence type="ECO:0008006" key="4">
    <source>
        <dbReference type="Google" id="ProtNLM"/>
    </source>
</evidence>
<accession>A0A397VMB8</accession>
<dbReference type="PANTHER" id="PTHR43628">
    <property type="entry name" value="ACTIVATOR OF C KINASE PROTEIN 1-RELATED"/>
    <property type="match status" value="1"/>
</dbReference>